<evidence type="ECO:0008006" key="3">
    <source>
        <dbReference type="Google" id="ProtNLM"/>
    </source>
</evidence>
<dbReference type="OrthoDB" id="10018757at2759"/>
<dbReference type="AlphaFoldDB" id="A0A4Y2K3H8"/>
<dbReference type="InterPro" id="IPR036397">
    <property type="entry name" value="RNaseH_sf"/>
</dbReference>
<dbReference type="GO" id="GO:0003676">
    <property type="term" value="F:nucleic acid binding"/>
    <property type="evidence" value="ECO:0007669"/>
    <property type="project" value="InterPro"/>
</dbReference>
<dbReference type="Gene3D" id="3.30.420.10">
    <property type="entry name" value="Ribonuclease H-like superfamily/Ribonuclease H"/>
    <property type="match status" value="2"/>
</dbReference>
<dbReference type="PANTHER" id="PTHR46060:SF1">
    <property type="entry name" value="MARINER MOS1 TRANSPOSASE-LIKE PROTEIN"/>
    <property type="match status" value="1"/>
</dbReference>
<gene>
    <name evidence="1" type="ORF">AVEN_142710_1</name>
</gene>
<organism evidence="1 2">
    <name type="scientific">Araneus ventricosus</name>
    <name type="common">Orbweaver spider</name>
    <name type="synonym">Epeira ventricosa</name>
    <dbReference type="NCBI Taxonomy" id="182803"/>
    <lineage>
        <taxon>Eukaryota</taxon>
        <taxon>Metazoa</taxon>
        <taxon>Ecdysozoa</taxon>
        <taxon>Arthropoda</taxon>
        <taxon>Chelicerata</taxon>
        <taxon>Arachnida</taxon>
        <taxon>Araneae</taxon>
        <taxon>Araneomorphae</taxon>
        <taxon>Entelegynae</taxon>
        <taxon>Araneoidea</taxon>
        <taxon>Araneidae</taxon>
        <taxon>Araneus</taxon>
    </lineage>
</organism>
<dbReference type="InterPro" id="IPR052709">
    <property type="entry name" value="Transposase-MT_Hybrid"/>
</dbReference>
<dbReference type="PANTHER" id="PTHR46060">
    <property type="entry name" value="MARINER MOS1 TRANSPOSASE-LIKE PROTEIN"/>
    <property type="match status" value="1"/>
</dbReference>
<accession>A0A4Y2K3H8</accession>
<proteinExistence type="predicted"/>
<dbReference type="Proteomes" id="UP000499080">
    <property type="component" value="Unassembled WGS sequence"/>
</dbReference>
<dbReference type="EMBL" id="BGPR01004138">
    <property type="protein sequence ID" value="GBM96399.1"/>
    <property type="molecule type" value="Genomic_DNA"/>
</dbReference>
<sequence length="229" mass="25799">MIAEEVGIGRETAHLIVTQDLGKRKLCYRLVPHTLTPEQMQLRLDACGDLIDMADRDSNFLKTIVTGDGTWCLRYDPEGKRHSIEWRSPGSQKSKKARRHHIKCLHVRGNTETSAATDQVDTPLVRQARRLDSIPRQCPATHCLSDAEFPGQEGSCAPESPALLPRLFLVPKLKSALKGQKFSHISDIQRNVTTQLKAIPKDGYDRSFQDLYSRSQKCITIDGDYFEGQ</sequence>
<protein>
    <recommendedName>
        <fullName evidence="3">Mariner Mos1 transposase</fullName>
    </recommendedName>
</protein>
<keyword evidence="2" id="KW-1185">Reference proteome</keyword>
<evidence type="ECO:0000313" key="1">
    <source>
        <dbReference type="EMBL" id="GBM96399.1"/>
    </source>
</evidence>
<comment type="caution">
    <text evidence="1">The sequence shown here is derived from an EMBL/GenBank/DDBJ whole genome shotgun (WGS) entry which is preliminary data.</text>
</comment>
<evidence type="ECO:0000313" key="2">
    <source>
        <dbReference type="Proteomes" id="UP000499080"/>
    </source>
</evidence>
<reference evidence="1 2" key="1">
    <citation type="journal article" date="2019" name="Sci. Rep.">
        <title>Orb-weaving spider Araneus ventricosus genome elucidates the spidroin gene catalogue.</title>
        <authorList>
            <person name="Kono N."/>
            <person name="Nakamura H."/>
            <person name="Ohtoshi R."/>
            <person name="Moran D.A.P."/>
            <person name="Shinohara A."/>
            <person name="Yoshida Y."/>
            <person name="Fujiwara M."/>
            <person name="Mori M."/>
            <person name="Tomita M."/>
            <person name="Arakawa K."/>
        </authorList>
    </citation>
    <scope>NUCLEOTIDE SEQUENCE [LARGE SCALE GENOMIC DNA]</scope>
</reference>
<name>A0A4Y2K3H8_ARAVE</name>